<dbReference type="AlphaFoldDB" id="A0A010QP74"/>
<proteinExistence type="predicted"/>
<sequence>MLLVLVSTHLDTSAPAVFILLHHDHHHNHGHHESALPKTMKYNPRLQQHACLNSLSRDTDGLRYRARGCVGTQDSRPMVIRSEYHGTTIDAVHHHTNPNFSNSLVVPCVLRLASWVRLRLLAMLVSLFADGTCLCAWSQATFASAFDPPTSHPVTGYLCLLHTPCDTFAMRSSVFKLNGIGTPFLLSVISGNEAAFPIESLLDCNLTGTIQRPSRPLMAPSSKVPTSITPP</sequence>
<evidence type="ECO:0000313" key="2">
    <source>
        <dbReference type="Proteomes" id="UP000020467"/>
    </source>
</evidence>
<evidence type="ECO:0000313" key="1">
    <source>
        <dbReference type="EMBL" id="EXF81892.1"/>
    </source>
</evidence>
<dbReference type="HOGENOM" id="CLU_1199710_0_0_1"/>
<dbReference type="Proteomes" id="UP000020467">
    <property type="component" value="Unassembled WGS sequence"/>
</dbReference>
<gene>
    <name evidence="1" type="ORF">CFIO01_02600</name>
</gene>
<keyword evidence="2" id="KW-1185">Reference proteome</keyword>
<name>A0A010QP74_9PEZI</name>
<dbReference type="EMBL" id="JARH01000344">
    <property type="protein sequence ID" value="EXF81892.1"/>
    <property type="molecule type" value="Genomic_DNA"/>
</dbReference>
<protein>
    <submittedName>
        <fullName evidence="1">Uncharacterized protein</fullName>
    </submittedName>
</protein>
<reference evidence="1 2" key="1">
    <citation type="submission" date="2014-02" db="EMBL/GenBank/DDBJ databases">
        <title>The genome sequence of Colletotrichum fioriniae PJ7.</title>
        <authorList>
            <person name="Baroncelli R."/>
            <person name="Thon M.R."/>
        </authorList>
    </citation>
    <scope>NUCLEOTIDE SEQUENCE [LARGE SCALE GENOMIC DNA]</scope>
    <source>
        <strain evidence="1 2">PJ7</strain>
    </source>
</reference>
<accession>A0A010QP74</accession>
<organism evidence="1 2">
    <name type="scientific">Colletotrichum fioriniae PJ7</name>
    <dbReference type="NCBI Taxonomy" id="1445577"/>
    <lineage>
        <taxon>Eukaryota</taxon>
        <taxon>Fungi</taxon>
        <taxon>Dikarya</taxon>
        <taxon>Ascomycota</taxon>
        <taxon>Pezizomycotina</taxon>
        <taxon>Sordariomycetes</taxon>
        <taxon>Hypocreomycetidae</taxon>
        <taxon>Glomerellales</taxon>
        <taxon>Glomerellaceae</taxon>
        <taxon>Colletotrichum</taxon>
        <taxon>Colletotrichum acutatum species complex</taxon>
    </lineage>
</organism>
<dbReference type="KEGG" id="cfj:CFIO01_02600"/>
<comment type="caution">
    <text evidence="1">The sequence shown here is derived from an EMBL/GenBank/DDBJ whole genome shotgun (WGS) entry which is preliminary data.</text>
</comment>